<dbReference type="AlphaFoldDB" id="A0A8H7EQB4"/>
<dbReference type="InterPro" id="IPR020472">
    <property type="entry name" value="WD40_PAC1"/>
</dbReference>
<dbReference type="InterPro" id="IPR001810">
    <property type="entry name" value="F-box_dom"/>
</dbReference>
<evidence type="ECO:0000256" key="3">
    <source>
        <dbReference type="ARBA" id="ARBA00022786"/>
    </source>
</evidence>
<dbReference type="Pfam" id="PF12937">
    <property type="entry name" value="F-box-like"/>
    <property type="match status" value="1"/>
</dbReference>
<dbReference type="SMART" id="SM00256">
    <property type="entry name" value="FBOX"/>
    <property type="match status" value="1"/>
</dbReference>
<dbReference type="PROSITE" id="PS50294">
    <property type="entry name" value="WD_REPEATS_REGION"/>
    <property type="match status" value="5"/>
</dbReference>
<dbReference type="Gene3D" id="2.130.10.10">
    <property type="entry name" value="YVTN repeat-like/Quinoprotein amine dehydrogenase"/>
    <property type="match status" value="2"/>
</dbReference>
<keyword evidence="1 4" id="KW-0853">WD repeat</keyword>
<keyword evidence="2" id="KW-0677">Repeat</keyword>
<dbReference type="OrthoDB" id="5580488at2759"/>
<gene>
    <name evidence="6" type="ORF">EC973_009488</name>
</gene>
<dbReference type="InterPro" id="IPR019775">
    <property type="entry name" value="WD40_repeat_CS"/>
</dbReference>
<evidence type="ECO:0000259" key="5">
    <source>
        <dbReference type="PROSITE" id="PS50181"/>
    </source>
</evidence>
<evidence type="ECO:0000256" key="2">
    <source>
        <dbReference type="ARBA" id="ARBA00022737"/>
    </source>
</evidence>
<dbReference type="CDD" id="cd00200">
    <property type="entry name" value="WD40"/>
    <property type="match status" value="1"/>
</dbReference>
<reference evidence="6" key="1">
    <citation type="submission" date="2020-01" db="EMBL/GenBank/DDBJ databases">
        <title>Genome Sequencing of Three Apophysomyces-Like Fungal Strains Confirms a Novel Fungal Genus in the Mucoromycota with divergent Burkholderia-like Endosymbiotic Bacteria.</title>
        <authorList>
            <person name="Stajich J.E."/>
            <person name="Macias A.M."/>
            <person name="Carter-House D."/>
            <person name="Lovett B."/>
            <person name="Kasson L.R."/>
            <person name="Berry K."/>
            <person name="Grigoriev I."/>
            <person name="Chang Y."/>
            <person name="Spatafora J."/>
            <person name="Kasson M.T."/>
        </authorList>
    </citation>
    <scope>NUCLEOTIDE SEQUENCE</scope>
    <source>
        <strain evidence="6">NRRL A-21654</strain>
    </source>
</reference>
<feature type="repeat" description="WD" evidence="4">
    <location>
        <begin position="469"/>
        <end position="508"/>
    </location>
</feature>
<protein>
    <recommendedName>
        <fullName evidence="5">F-box domain-containing protein</fullName>
    </recommendedName>
</protein>
<dbReference type="InterPro" id="IPR051075">
    <property type="entry name" value="SCF_subunit_WD-repeat"/>
</dbReference>
<comment type="caution">
    <text evidence="6">The sequence shown here is derived from an EMBL/GenBank/DDBJ whole genome shotgun (WGS) entry which is preliminary data.</text>
</comment>
<dbReference type="SMART" id="SM00320">
    <property type="entry name" value="WD40"/>
    <property type="match status" value="7"/>
</dbReference>
<organism evidence="6 7">
    <name type="scientific">Apophysomyces ossiformis</name>
    <dbReference type="NCBI Taxonomy" id="679940"/>
    <lineage>
        <taxon>Eukaryota</taxon>
        <taxon>Fungi</taxon>
        <taxon>Fungi incertae sedis</taxon>
        <taxon>Mucoromycota</taxon>
        <taxon>Mucoromycotina</taxon>
        <taxon>Mucoromycetes</taxon>
        <taxon>Mucorales</taxon>
        <taxon>Mucorineae</taxon>
        <taxon>Mucoraceae</taxon>
        <taxon>Apophysomyces</taxon>
    </lineage>
</organism>
<dbReference type="InterPro" id="IPR011047">
    <property type="entry name" value="Quinoprotein_ADH-like_sf"/>
</dbReference>
<dbReference type="InterPro" id="IPR015943">
    <property type="entry name" value="WD40/YVTN_repeat-like_dom_sf"/>
</dbReference>
<sequence length="545" mass="60992">MQNYYYNKLDHCTMAGFDVLEPALLQKVTTGRHVRKPSDLTLEITQELALIPVKDRQPIAQIWSYFATAAPESRMILLQGLLSTCCTSQLSFISNAIQPLLRIDPINVLPTEICIKIFTYLDAQSLCAAAQVSKRWRTLADDDSLWHRMCEQHIDKKCRKCGWGLPLLQKRKILVQTNNKRPREEECQTSQPSKRLDRRLWKDVYSERLVIERNWRKNKSITRVIKGHNAGVTCLQLCDAQNIFITGSSDKTAIVWDLGTGEMIRTLKGHARSIQTLQFDGTKLVTGSMDHTLRIWNYHTGKCIRTLEGHTAGVMHLHFNSQILASGSADHTIRVWNFAAGECYTLTGHIDAVNHVRIQQHSNFLVSSSDDRTIRVWDLESRTCNRVLQGHLGSVQTAVPSMPGFLHQFNNGTPETKLIPAAYATEPTERNNEDDGGCTRSSTPVVISGSLDNTIKVWSLESGTCLRTLFGHTHGISVLEYDKLRLVSGSRDGNITIWDIESGLPMHSMQAHSSAILAAALSDTKLVSASAEGDIRICDFGVKSS</sequence>
<feature type="repeat" description="WD" evidence="4">
    <location>
        <begin position="225"/>
        <end position="266"/>
    </location>
</feature>
<feature type="repeat" description="WD" evidence="4">
    <location>
        <begin position="346"/>
        <end position="387"/>
    </location>
</feature>
<evidence type="ECO:0000256" key="1">
    <source>
        <dbReference type="ARBA" id="ARBA00022574"/>
    </source>
</evidence>
<dbReference type="Proteomes" id="UP000605846">
    <property type="component" value="Unassembled WGS sequence"/>
</dbReference>
<dbReference type="CDD" id="cd22147">
    <property type="entry name" value="F-box_SpPof1-like"/>
    <property type="match status" value="1"/>
</dbReference>
<proteinExistence type="predicted"/>
<evidence type="ECO:0000313" key="6">
    <source>
        <dbReference type="EMBL" id="KAF7725610.1"/>
    </source>
</evidence>
<feature type="repeat" description="WD" evidence="4">
    <location>
        <begin position="267"/>
        <end position="306"/>
    </location>
</feature>
<evidence type="ECO:0000313" key="7">
    <source>
        <dbReference type="Proteomes" id="UP000605846"/>
    </source>
</evidence>
<dbReference type="PRINTS" id="PR00320">
    <property type="entry name" value="GPROTEINBRPT"/>
</dbReference>
<dbReference type="PROSITE" id="PS50181">
    <property type="entry name" value="FBOX"/>
    <property type="match status" value="1"/>
</dbReference>
<dbReference type="SUPFAM" id="SSF81383">
    <property type="entry name" value="F-box domain"/>
    <property type="match status" value="1"/>
</dbReference>
<keyword evidence="3" id="KW-0833">Ubl conjugation pathway</keyword>
<feature type="domain" description="F-box" evidence="5">
    <location>
        <begin position="103"/>
        <end position="149"/>
    </location>
</feature>
<accession>A0A8H7EQB4</accession>
<name>A0A8H7EQB4_9FUNG</name>
<dbReference type="InterPro" id="IPR001680">
    <property type="entry name" value="WD40_rpt"/>
</dbReference>
<dbReference type="EMBL" id="JABAYA010000093">
    <property type="protein sequence ID" value="KAF7725610.1"/>
    <property type="molecule type" value="Genomic_DNA"/>
</dbReference>
<evidence type="ECO:0000256" key="4">
    <source>
        <dbReference type="PROSITE-ProRule" id="PRU00221"/>
    </source>
</evidence>
<dbReference type="Pfam" id="PF00400">
    <property type="entry name" value="WD40"/>
    <property type="match status" value="6"/>
</dbReference>
<dbReference type="SUPFAM" id="SSF50998">
    <property type="entry name" value="Quinoprotein alcohol dehydrogenase-like"/>
    <property type="match status" value="1"/>
</dbReference>
<dbReference type="PANTHER" id="PTHR19872">
    <property type="entry name" value="UBIQUITIN LIGASE SPECIFICITY FACTOR/HREP PROTEIN"/>
    <property type="match status" value="1"/>
</dbReference>
<feature type="repeat" description="WD" evidence="4">
    <location>
        <begin position="307"/>
        <end position="346"/>
    </location>
</feature>
<dbReference type="PROSITE" id="PS50082">
    <property type="entry name" value="WD_REPEATS_2"/>
    <property type="match status" value="6"/>
</dbReference>
<feature type="repeat" description="WD" evidence="4">
    <location>
        <begin position="446"/>
        <end position="468"/>
    </location>
</feature>
<dbReference type="PROSITE" id="PS00678">
    <property type="entry name" value="WD_REPEATS_1"/>
    <property type="match status" value="3"/>
</dbReference>
<dbReference type="PANTHER" id="PTHR19872:SF9">
    <property type="entry name" value="UBIQUITIN-BINDING SDF UBIQUITIN LIGASE COMPLEX SUBUNIT"/>
    <property type="match status" value="1"/>
</dbReference>
<dbReference type="InterPro" id="IPR036047">
    <property type="entry name" value="F-box-like_dom_sf"/>
</dbReference>
<dbReference type="Gene3D" id="1.20.1280.50">
    <property type="match status" value="1"/>
</dbReference>
<keyword evidence="7" id="KW-1185">Reference proteome</keyword>